<evidence type="ECO:0000313" key="10">
    <source>
        <dbReference type="Proteomes" id="UP001164746"/>
    </source>
</evidence>
<evidence type="ECO:0000256" key="6">
    <source>
        <dbReference type="ARBA" id="ARBA00049798"/>
    </source>
</evidence>
<dbReference type="Gene3D" id="1.10.4080.10">
    <property type="entry name" value="ADP-ribosylation/Crystallin J1"/>
    <property type="match status" value="1"/>
</dbReference>
<evidence type="ECO:0000256" key="1">
    <source>
        <dbReference type="ARBA" id="ARBA00010702"/>
    </source>
</evidence>
<sequence length="411" mass="45472">MGGAHSRPSNAAVPLEERYMACMVLSGAGDALGYKKGKWEFNFSGPEIHRELKELGGLGNIQVNKDDFPVSDDTVMQLALAEALVQGKRGEDLYKEISTKFQECSMDMGGRAAGQTCMDAVYRMKQDRYISYRIPFNAKGGGCGAAMRSMCIGLLFPRPEEIQDLIEVSIESGRMTHNNPTGYLGALASALFTSYGIQQKPLVEWGKGLMDTLPLAMRYIEETGFDVENNKKHWDYFTDQWTKYLKLRQISDGKSKPVFPWKYGVKERDEFYKSISFADHGGNSGHDAPMIAYDAILSHNGTWTDLCHHGMFHGGDNDSTGVITGALFGALNGFSSVPEGNYKNLEYRDRLENIATLLFEMNHKDEAKTKLEEPKSIPGEAQQNCEDTKNLSGKATAESGETKSPTGKATE</sequence>
<keyword evidence="10" id="KW-1185">Reference proteome</keyword>
<dbReference type="PANTHER" id="PTHR16222:SF26">
    <property type="entry name" value="ADP-RIBOSYLHYDROLASE ARH1"/>
    <property type="match status" value="1"/>
</dbReference>
<dbReference type="InterPro" id="IPR005502">
    <property type="entry name" value="Ribosyl_crysJ1"/>
</dbReference>
<accession>A0ABY7FIX9</accession>
<evidence type="ECO:0000256" key="4">
    <source>
        <dbReference type="ARBA" id="ARBA00049725"/>
    </source>
</evidence>
<dbReference type="EMBL" id="CP111023">
    <property type="protein sequence ID" value="WAR20839.1"/>
    <property type="molecule type" value="Genomic_DNA"/>
</dbReference>
<feature type="compositionally biased region" description="Polar residues" evidence="8">
    <location>
        <begin position="402"/>
        <end position="411"/>
    </location>
</feature>
<evidence type="ECO:0000256" key="5">
    <source>
        <dbReference type="ARBA" id="ARBA00049773"/>
    </source>
</evidence>
<comment type="similarity">
    <text evidence="1">Belongs to the ADP-ribosylglycohydrolase family.</text>
</comment>
<dbReference type="EC" id="3.2.2.19" evidence="4"/>
<dbReference type="InterPro" id="IPR050792">
    <property type="entry name" value="ADP-ribosylglycohydrolase"/>
</dbReference>
<organism evidence="9 10">
    <name type="scientific">Mya arenaria</name>
    <name type="common">Soft-shell clam</name>
    <dbReference type="NCBI Taxonomy" id="6604"/>
    <lineage>
        <taxon>Eukaryota</taxon>
        <taxon>Metazoa</taxon>
        <taxon>Spiralia</taxon>
        <taxon>Lophotrochozoa</taxon>
        <taxon>Mollusca</taxon>
        <taxon>Bivalvia</taxon>
        <taxon>Autobranchia</taxon>
        <taxon>Heteroconchia</taxon>
        <taxon>Euheterodonta</taxon>
        <taxon>Imparidentia</taxon>
        <taxon>Neoheterodontei</taxon>
        <taxon>Myida</taxon>
        <taxon>Myoidea</taxon>
        <taxon>Myidae</taxon>
        <taxon>Mya</taxon>
    </lineage>
</organism>
<feature type="compositionally biased region" description="Polar residues" evidence="8">
    <location>
        <begin position="381"/>
        <end position="393"/>
    </location>
</feature>
<protein>
    <recommendedName>
        <fullName evidence="5">ADP-ribosylhydrolase ARH1</fullName>
        <ecNumber evidence="4">3.2.2.19</ecNumber>
    </recommendedName>
    <alternativeName>
        <fullName evidence="6">ADP-ribose-L-arginine cleaving enzyme</fullName>
    </alternativeName>
    <alternativeName>
        <fullName evidence="7">[Protein ADP-ribosylarginine] hydrolase</fullName>
    </alternativeName>
</protein>
<evidence type="ECO:0000256" key="3">
    <source>
        <dbReference type="ARBA" id="ARBA00049582"/>
    </source>
</evidence>
<dbReference type="PANTHER" id="PTHR16222">
    <property type="entry name" value="ADP-RIBOSYLGLYCOHYDROLASE"/>
    <property type="match status" value="1"/>
</dbReference>
<comment type="function">
    <text evidence="3">Specifically acts as an arginine mono-ADP-ribosylhydrolase by mediating the removal of mono-ADP-ribose attached to arginine residues on proteins.</text>
</comment>
<dbReference type="Proteomes" id="UP001164746">
    <property type="component" value="Chromosome 12"/>
</dbReference>
<evidence type="ECO:0000256" key="8">
    <source>
        <dbReference type="SAM" id="MobiDB-lite"/>
    </source>
</evidence>
<evidence type="ECO:0000256" key="2">
    <source>
        <dbReference type="ARBA" id="ARBA00022801"/>
    </source>
</evidence>
<proteinExistence type="inferred from homology"/>
<dbReference type="SUPFAM" id="SSF101478">
    <property type="entry name" value="ADP-ribosylglycohydrolase"/>
    <property type="match status" value="1"/>
</dbReference>
<dbReference type="InterPro" id="IPR036705">
    <property type="entry name" value="Ribosyl_crysJ1_sf"/>
</dbReference>
<feature type="region of interest" description="Disordered" evidence="8">
    <location>
        <begin position="367"/>
        <end position="411"/>
    </location>
</feature>
<keyword evidence="2" id="KW-0378">Hydrolase</keyword>
<dbReference type="Pfam" id="PF03747">
    <property type="entry name" value="ADP_ribosyl_GH"/>
    <property type="match status" value="1"/>
</dbReference>
<evidence type="ECO:0000313" key="9">
    <source>
        <dbReference type="EMBL" id="WAR20839.1"/>
    </source>
</evidence>
<gene>
    <name evidence="9" type="ORF">MAR_014813</name>
</gene>
<reference evidence="9" key="1">
    <citation type="submission" date="2022-11" db="EMBL/GenBank/DDBJ databases">
        <title>Centuries of genome instability and evolution in soft-shell clam transmissible cancer (bioRxiv).</title>
        <authorList>
            <person name="Hart S.F.M."/>
            <person name="Yonemitsu M.A."/>
            <person name="Giersch R.M."/>
            <person name="Beal B.F."/>
            <person name="Arriagada G."/>
            <person name="Davis B.W."/>
            <person name="Ostrander E.A."/>
            <person name="Goff S.P."/>
            <person name="Metzger M.J."/>
        </authorList>
    </citation>
    <scope>NUCLEOTIDE SEQUENCE</scope>
    <source>
        <strain evidence="9">MELC-2E11</strain>
        <tissue evidence="9">Siphon/mantle</tissue>
    </source>
</reference>
<evidence type="ECO:0000256" key="7">
    <source>
        <dbReference type="ARBA" id="ARBA00049810"/>
    </source>
</evidence>
<name>A0ABY7FIX9_MYAAR</name>